<dbReference type="Proteomes" id="UP000317835">
    <property type="component" value="Chromosome"/>
</dbReference>
<name>A0A518H8H4_9BACT</name>
<dbReference type="SUPFAM" id="SSF52743">
    <property type="entry name" value="Subtilisin-like"/>
    <property type="match status" value="1"/>
</dbReference>
<feature type="region of interest" description="Disordered" evidence="5">
    <location>
        <begin position="3522"/>
        <end position="3546"/>
    </location>
</feature>
<evidence type="ECO:0000256" key="2">
    <source>
        <dbReference type="ARBA" id="ARBA00022801"/>
    </source>
</evidence>
<evidence type="ECO:0000256" key="3">
    <source>
        <dbReference type="ARBA" id="ARBA00022825"/>
    </source>
</evidence>
<feature type="domain" description="Peptidase S8/S53" evidence="6">
    <location>
        <begin position="458"/>
        <end position="600"/>
    </location>
</feature>
<organism evidence="7 8">
    <name type="scientific">Tautonia plasticadhaerens</name>
    <dbReference type="NCBI Taxonomy" id="2527974"/>
    <lineage>
        <taxon>Bacteria</taxon>
        <taxon>Pseudomonadati</taxon>
        <taxon>Planctomycetota</taxon>
        <taxon>Planctomycetia</taxon>
        <taxon>Isosphaerales</taxon>
        <taxon>Isosphaeraceae</taxon>
        <taxon>Tautonia</taxon>
    </lineage>
</organism>
<reference evidence="7 8" key="1">
    <citation type="submission" date="2019-02" db="EMBL/GenBank/DDBJ databases">
        <title>Deep-cultivation of Planctomycetes and their phenomic and genomic characterization uncovers novel biology.</title>
        <authorList>
            <person name="Wiegand S."/>
            <person name="Jogler M."/>
            <person name="Boedeker C."/>
            <person name="Pinto D."/>
            <person name="Vollmers J."/>
            <person name="Rivas-Marin E."/>
            <person name="Kohn T."/>
            <person name="Peeters S.H."/>
            <person name="Heuer A."/>
            <person name="Rast P."/>
            <person name="Oberbeckmann S."/>
            <person name="Bunk B."/>
            <person name="Jeske O."/>
            <person name="Meyerdierks A."/>
            <person name="Storesund J.E."/>
            <person name="Kallscheuer N."/>
            <person name="Luecker S."/>
            <person name="Lage O.M."/>
            <person name="Pohl T."/>
            <person name="Merkel B.J."/>
            <person name="Hornburger P."/>
            <person name="Mueller R.-W."/>
            <person name="Bruemmer F."/>
            <person name="Labrenz M."/>
            <person name="Spormann A.M."/>
            <person name="Op den Camp H."/>
            <person name="Overmann J."/>
            <person name="Amann R."/>
            <person name="Jetten M.S.M."/>
            <person name="Mascher T."/>
            <person name="Medema M.H."/>
            <person name="Devos D.P."/>
            <person name="Kaster A.-K."/>
            <person name="Ovreas L."/>
            <person name="Rohde M."/>
            <person name="Galperin M.Y."/>
            <person name="Jogler C."/>
        </authorList>
    </citation>
    <scope>NUCLEOTIDE SEQUENCE [LARGE SCALE GENOMIC DNA]</scope>
    <source>
        <strain evidence="7 8">ElP</strain>
    </source>
</reference>
<comment type="similarity">
    <text evidence="4">Belongs to the peptidase S8 family.</text>
</comment>
<dbReference type="EMBL" id="CP036426">
    <property type="protein sequence ID" value="QDV37134.1"/>
    <property type="molecule type" value="Genomic_DNA"/>
</dbReference>
<gene>
    <name evidence="7" type="primary">bpr</name>
    <name evidence="7" type="ORF">ElP_50670</name>
</gene>
<dbReference type="EC" id="3.4.21.-" evidence="7"/>
<evidence type="ECO:0000256" key="4">
    <source>
        <dbReference type="PROSITE-ProRule" id="PRU01240"/>
    </source>
</evidence>
<sequence length="3546" mass="370640">MGSFKGDSRKPGRDRRRPSGGHTGKARGPEPLEERTLMNGDPVLAQFEARPIVFGSPDLDVDRVKNGPLAKAGQHLAHLDIAFREGNDFDRVLAEAKRVFIFRGEKVGIDLYGTGDFATLEKTLRSFDMEVVATDASIGLVEGYIPISRIRDLADYGAVRSFQAIYRPIVRQQGSAANQGDQTLLADQARTQFNVDGSGVTVGVLSDTVNQLNGGLADSIASGDLPSGINVLQDGAAGGSDEGRAMLELIHDIAPGASLAYHTAEGGPAAFGDGIRALSRQAGADIIVDDIGYLNEPVFQDGLVGRAVVDVVTNDGRSYFSAAGNDGDAGYESNVRVATGTVGQVGAGNFHDFDPGAGVQTTIDITVADAGINLGLWWDDPWFSGAADSDLDLFVLDPANGNIVAQAVTNNIGSATPQEIIPQINPGNYQVAIRYSNGPAPARVRFQDLGGGDLQTDKSFGSAGTTTYPTTFAHPTSPSAIGVGAVFYGAAPPVVNPPAIPSEAFTSAGPVIYFFDPNGNRLPGPQLLMKPDVSGPDGVNTSFFGSPDVETPPDGFPNFYGTSAAAPNVAAVAALMKQLNPASGPEEIRDSLIVSATPLNGASPGEYNVRGGFGLVNAVGALTAVDQLRVVSSTPADVATLGSVPSFIELNLSKPVDPASVQSGDLTFPVLPPGVSVIVGAPTLVDSMTVRFPVQIETSSPDAEVNGIYAFEVADAAFTGTDASPLVGLRRAFTVSDVGAPQVTNTIFLGRIVVVEFSEAMRGSTITKDHLMLVRTGGTGEFGRSENVIVTNDERAILFYDAPNNRAIFDLRNLPQSSLPSDVYALVVRDQVRDAAGVQLDGNFSGQFPSGDGQAGGDFAQFLGGRFAAASQIVGFGLDAASDTGIPGDRNTNQVRPTFSGFAVAEFPSTNAGLQVAVQFIQEHPAGFDLDLGTGDRGFVGEPDLLLTTDENGFFSFPSPFDLEDGFHRVRIVIVGEAEFPPLPGNATRTDLSFRVDSTSPLVTASSIPSNSRVSNLRDITLNVADPVSPADQNDTLAVPVQLDFPALDPETATNLGNYSLINLGPDRVLGTADDVDLSQFIENATFVSTNLRGQPTDPYTGRIELTFADGLSSGRYALIARTQEGGFSGIRDAAGNPLDNDPAQPGNQSFVNYFELQPEAAFITNFTAFSPSAFNPGTTATSGPRSFYETPVPGFSPRAEAPPESFFIDFSNTLAPRDYSDAIQLIRSADSAAAQSDGDFGVGSGGGFSRVDGITVELTNSVPGATLGQPGYLNRLVVRVPSGQVLPADYYRVFIPNSGDQEIRDVFGNLADLEFLGNETPQGSDYEVFMPDGTYREGLTGDGVGGGAFVTGFVVAPGQRLGADGRVRGNIIYARPDYEDDPFLTIDDPDGSRNRPFPTLLPDAQPNLFNGGDLNSPANFGTGFNPAFDRNGNGVFDRSAFFEADQVRSDGPVVIVALPGTRRPIPGTTETTQETFVISPPAGADPTRAENNASGSVPEQTTLAFQPGSTLKLFNASLFVQNQGSALQLRGGSTAADQVVFTSLLDDSFGGDTNNDGGDTTAGGGNWGGIVFRNYDDVSNGRDQLPGSFPVDGKLGLSGASDVMSFINKAIVRFGGGAVPQTIGERFDSITLFNSRPDITNTIIADSAAAGGAGGTQAAISADFDSLREDEIARGPLVRRTEFRNNSINGLLIRPQVGIFQAQETDAIFYAPNAPAEGANKNFVIDDPVPYVLASQLVLGQRLLQTTGGATDQSVSNRLYVQPGMMVKFRPGANIALLTDDSSINIGDRTYIRQFDADPNISPEDPNFAPNDVGDAKPLFTSLFDDDAETFFLDQTTGVRRTIVPAGSTDNQAGNAEPAQGNVPFDLRWGNLSVNPGARAVIDEAEFRYGGGNIASPTGTLESRNVLDLSDDSAQISTDFSLGGGSGAYVSVTNNDFFDNYDAPMVVEPDQLLATDPLRPLLSGNPFIRGNLLLRNDVNGLLINTSTGVQVTGAPTEFIPPVDPGVNLTVDSVWDDTDIVHVMRGSILFAGYYDGGFNGEPVPNVEEFDFEERPSVTLTVASSAPDKLLANGDRIARPGESAIVKLLNAYDPAILGPGDAVDPDLQTPGSANNLDLTVGAGWQLGFDDGVDPPASGLIPSGVGSQLRFLGIGGNESLGQQRVPVVVTSLRDASVGPNIRGIDQSNTFTNDPQGLLTGDQLTTPEAGDGGVIAFGGTILNDYNLFDPRNGSLIDNTDLRFLTRIDMQGGDIIDFVDFDASDSITQLEDDARSQKLGLTPATQFNSVKSMTISNSNLSTFLDAGVFVYPGYNALGRLIDPATGTATVLGERTGVRGQAVNLFMVNNTIANMPVAVRVNAETTQGPSGDGDTGQSPYTVTLLHNTFFNNGVGLRTDSPTFDGQNSNSQVYYIGMNNIFDGGTIGADPAAAAVRAVGQNWRSELTFNVFNNYTTLYDDQTNTVNLGNKNVIQGNPNFFDAANGNFFPQSGSVAIDAALSELGPVLMGDALFPISNQLLNPNGGIRNTIGRNNAFGGNGFTDDPREIITLPGTPGRPFVDQFLAVDPRTPGAIQGPSTNLATPFFLPVTGERGQAGFQRIDDPTTANLGFGSRPFFDIGAREFRIFDPPQITTEGAPDVDGDGVGDAVFATVADPTTGEPVQINLYTPGAVQGSNRVPLEITFQFDEQIDAQTINSATVLLQASGGDGVFDNANSPADRSIPLSGRLAFDNQTRRLTIRLASGNLLLSNDLYRIVLVGQGGNVIRDPQGNALDGENLDAAGLPAPLPSGDGFPGGNFVLPFTIDTRAPEIEPGSLRLAQPSDPTLSITNENPPTFTGTVNDVFPPPMPLLGQRVVLDLDIDGDGTFEMIGVGTATTDASGNFTITPSGAIDADTPFNVGADGQLGTADDSGFSRARVRVTDVSGNPSDPDDPNATVDFILDTRGPRIIDATPAPGSLVDAGRFRVSFTTDENLSLASLMAGGAITVAGAGLDGAFGTMDDVAAGIDMSSLNVEFLATSPSGPSRVSFDVTGAVTSDVYRVTITDTVTDRAGNMLDGESTGGFPTGNGTPGGSFSLDLVVFSPGSEQVIFVSRGPSFGTPDGSRANPYPTIAEGLAVAGVGDTVAVLPGTYNEAVTLKSLVRLVSADPSSTDAQVVPGNARQTIIRAPLVDDAAEVTVTGTGLLGLGGDLDTEFRGFAVVAPLSNLTSGTIQQDSTGIRLVNSGGLFHQNLVINAGEGISVVPNGGTASNARIESNLISGNRTGMVITDSGNSNGISQLVRVANNTFALNDGGLVVYDETVNSGSLAVADVVNNIFWQNTNRQAGSPDTPLSVFPPVAVVRSNMFSNNPNNPLLGFDAGALGSVPNAAAAFNFIGDPAFVSPRDARPQFDGPTLFLLDADFDLTANSLAIDAADPAAAPAADLLNRGRIDIPNRGFPGTGPADVGAYEFQASGTGTPGGGVFIPGTGRTASTTSVDTAFDSLGGSNSTFQAGAGVGQASQVSGNRSNAGQARRDRAALRNLLSGRESRADEIAPQGRRPWQDFLLNRPRQG</sequence>
<dbReference type="Gene3D" id="3.40.50.200">
    <property type="entry name" value="Peptidase S8/S53 domain"/>
    <property type="match status" value="1"/>
</dbReference>
<evidence type="ECO:0000259" key="6">
    <source>
        <dbReference type="Pfam" id="PF00082"/>
    </source>
</evidence>
<feature type="compositionally biased region" description="Basic and acidic residues" evidence="5">
    <location>
        <begin position="1"/>
        <end position="11"/>
    </location>
</feature>
<keyword evidence="8" id="KW-1185">Reference proteome</keyword>
<comment type="caution">
    <text evidence="4">Lacks conserved residue(s) required for the propagation of feature annotation.</text>
</comment>
<dbReference type="InterPro" id="IPR034075">
    <property type="entry name" value="Glr3161-like_dom"/>
</dbReference>
<dbReference type="OrthoDB" id="9813435at2"/>
<proteinExistence type="inferred from homology"/>
<dbReference type="KEGG" id="tpla:ElP_50670"/>
<dbReference type="PROSITE" id="PS00138">
    <property type="entry name" value="SUBTILASE_SER"/>
    <property type="match status" value="1"/>
</dbReference>
<dbReference type="GO" id="GO:0006508">
    <property type="term" value="P:proteolysis"/>
    <property type="evidence" value="ECO:0007669"/>
    <property type="project" value="UniProtKB-KW"/>
</dbReference>
<evidence type="ECO:0000256" key="1">
    <source>
        <dbReference type="ARBA" id="ARBA00022670"/>
    </source>
</evidence>
<keyword evidence="2 7" id="KW-0378">Hydrolase</keyword>
<dbReference type="InterPro" id="IPR036852">
    <property type="entry name" value="Peptidase_S8/S53_dom_sf"/>
</dbReference>
<dbReference type="PROSITE" id="PS51892">
    <property type="entry name" value="SUBTILASE"/>
    <property type="match status" value="1"/>
</dbReference>
<keyword evidence="3" id="KW-0720">Serine protease</keyword>
<protein>
    <submittedName>
        <fullName evidence="7">Bacillopeptidase F</fullName>
        <ecNumber evidence="7">3.4.21.-</ecNumber>
    </submittedName>
</protein>
<dbReference type="Gene3D" id="2.160.20.10">
    <property type="entry name" value="Single-stranded right-handed beta-helix, Pectin lyase-like"/>
    <property type="match status" value="1"/>
</dbReference>
<evidence type="ECO:0000313" key="8">
    <source>
        <dbReference type="Proteomes" id="UP000317835"/>
    </source>
</evidence>
<dbReference type="InterPro" id="IPR012334">
    <property type="entry name" value="Pectin_lyas_fold"/>
</dbReference>
<dbReference type="SUPFAM" id="SSF51126">
    <property type="entry name" value="Pectin lyase-like"/>
    <property type="match status" value="1"/>
</dbReference>
<dbReference type="InterPro" id="IPR000209">
    <property type="entry name" value="Peptidase_S8/S53_dom"/>
</dbReference>
<dbReference type="InterPro" id="IPR011050">
    <property type="entry name" value="Pectin_lyase_fold/virulence"/>
</dbReference>
<dbReference type="GO" id="GO:0004252">
    <property type="term" value="F:serine-type endopeptidase activity"/>
    <property type="evidence" value="ECO:0007669"/>
    <property type="project" value="InterPro"/>
</dbReference>
<feature type="compositionally biased region" description="Basic and acidic residues" evidence="5">
    <location>
        <begin position="27"/>
        <end position="36"/>
    </location>
</feature>
<dbReference type="SMART" id="SM00710">
    <property type="entry name" value="PbH1"/>
    <property type="match status" value="9"/>
</dbReference>
<dbReference type="InterPro" id="IPR023828">
    <property type="entry name" value="Peptidase_S8_Ser-AS"/>
</dbReference>
<dbReference type="RefSeq" id="WP_145274501.1">
    <property type="nucleotide sequence ID" value="NZ_CP036426.1"/>
</dbReference>
<feature type="region of interest" description="Disordered" evidence="5">
    <location>
        <begin position="1"/>
        <end position="36"/>
    </location>
</feature>
<evidence type="ECO:0000256" key="5">
    <source>
        <dbReference type="SAM" id="MobiDB-lite"/>
    </source>
</evidence>
<keyword evidence="1" id="KW-0645">Protease</keyword>
<dbReference type="Pfam" id="PF00082">
    <property type="entry name" value="Peptidase_S8"/>
    <property type="match status" value="1"/>
</dbReference>
<dbReference type="CDD" id="cd05562">
    <property type="entry name" value="Peptidases_S53_like"/>
    <property type="match status" value="1"/>
</dbReference>
<accession>A0A518H8H4</accession>
<dbReference type="InterPro" id="IPR006626">
    <property type="entry name" value="PbH1"/>
</dbReference>
<evidence type="ECO:0000313" key="7">
    <source>
        <dbReference type="EMBL" id="QDV37134.1"/>
    </source>
</evidence>